<dbReference type="EMBL" id="JAWPEI010000010">
    <property type="protein sequence ID" value="KAK4713417.1"/>
    <property type="molecule type" value="Genomic_DNA"/>
</dbReference>
<reference evidence="1 2" key="1">
    <citation type="submission" date="2023-10" db="EMBL/GenBank/DDBJ databases">
        <title>Genome-Wide Identification Analysis in wild type Solanum Pinnatisectum Reveals Some Genes Defensing Phytophthora Infestans.</title>
        <authorList>
            <person name="Sun C."/>
        </authorList>
    </citation>
    <scope>NUCLEOTIDE SEQUENCE [LARGE SCALE GENOMIC DNA]</scope>
    <source>
        <strain evidence="1">LQN</strain>
        <tissue evidence="1">Leaf</tissue>
    </source>
</reference>
<name>A0AAV9KK02_9SOLN</name>
<proteinExistence type="predicted"/>
<dbReference type="Proteomes" id="UP001311915">
    <property type="component" value="Unassembled WGS sequence"/>
</dbReference>
<evidence type="ECO:0000313" key="1">
    <source>
        <dbReference type="EMBL" id="KAK4713417.1"/>
    </source>
</evidence>
<keyword evidence="2" id="KW-1185">Reference proteome</keyword>
<dbReference type="AlphaFoldDB" id="A0AAV9KK02"/>
<accession>A0AAV9KK02</accession>
<gene>
    <name evidence="1" type="ORF">R3W88_019324</name>
</gene>
<organism evidence="1 2">
    <name type="scientific">Solanum pinnatisectum</name>
    <name type="common">tansyleaf nightshade</name>
    <dbReference type="NCBI Taxonomy" id="50273"/>
    <lineage>
        <taxon>Eukaryota</taxon>
        <taxon>Viridiplantae</taxon>
        <taxon>Streptophyta</taxon>
        <taxon>Embryophyta</taxon>
        <taxon>Tracheophyta</taxon>
        <taxon>Spermatophyta</taxon>
        <taxon>Magnoliopsida</taxon>
        <taxon>eudicotyledons</taxon>
        <taxon>Gunneridae</taxon>
        <taxon>Pentapetalae</taxon>
        <taxon>asterids</taxon>
        <taxon>lamiids</taxon>
        <taxon>Solanales</taxon>
        <taxon>Solanaceae</taxon>
        <taxon>Solanoideae</taxon>
        <taxon>Solaneae</taxon>
        <taxon>Solanum</taxon>
    </lineage>
</organism>
<protein>
    <submittedName>
        <fullName evidence="1">Uncharacterized protein</fullName>
    </submittedName>
</protein>
<sequence>MQVATHAQKYFKHVEANKKGNRRARAKPSVLDIIGVGAQFGGTSQVPTTALAQLPPFALSS</sequence>
<comment type="caution">
    <text evidence="1">The sequence shown here is derived from an EMBL/GenBank/DDBJ whole genome shotgun (WGS) entry which is preliminary data.</text>
</comment>
<evidence type="ECO:0000313" key="2">
    <source>
        <dbReference type="Proteomes" id="UP001311915"/>
    </source>
</evidence>